<evidence type="ECO:0000313" key="3">
    <source>
        <dbReference type="Proteomes" id="UP000267081"/>
    </source>
</evidence>
<dbReference type="EMBL" id="RSEC01000059">
    <property type="protein sequence ID" value="RSD11646.1"/>
    <property type="molecule type" value="Genomic_DNA"/>
</dbReference>
<dbReference type="SMART" id="SM00880">
    <property type="entry name" value="CHAD"/>
    <property type="match status" value="1"/>
</dbReference>
<dbReference type="RefSeq" id="WP_125313872.1">
    <property type="nucleotide sequence ID" value="NZ_RSEC01000059.1"/>
</dbReference>
<dbReference type="SUPFAM" id="SSF55154">
    <property type="entry name" value="CYTH-like phosphatases"/>
    <property type="match status" value="1"/>
</dbReference>
<dbReference type="Pfam" id="PF05235">
    <property type="entry name" value="CHAD"/>
    <property type="match status" value="1"/>
</dbReference>
<organism evidence="2 3">
    <name type="scientific">Amycolatopsis eburnea</name>
    <dbReference type="NCBI Taxonomy" id="2267691"/>
    <lineage>
        <taxon>Bacteria</taxon>
        <taxon>Bacillati</taxon>
        <taxon>Actinomycetota</taxon>
        <taxon>Actinomycetes</taxon>
        <taxon>Pseudonocardiales</taxon>
        <taxon>Pseudonocardiaceae</taxon>
        <taxon>Amycolatopsis</taxon>
    </lineage>
</organism>
<feature type="domain" description="CHAD" evidence="1">
    <location>
        <begin position="99"/>
        <end position="365"/>
    </location>
</feature>
<gene>
    <name evidence="2" type="ORF">EIY87_33265</name>
</gene>
<evidence type="ECO:0000259" key="1">
    <source>
        <dbReference type="PROSITE" id="PS51708"/>
    </source>
</evidence>
<comment type="caution">
    <text evidence="2">The sequence shown here is derived from an EMBL/GenBank/DDBJ whole genome shotgun (WGS) entry which is preliminary data.</text>
</comment>
<dbReference type="AlphaFoldDB" id="A0A427T1K1"/>
<keyword evidence="3" id="KW-1185">Reference proteome</keyword>
<evidence type="ECO:0000313" key="2">
    <source>
        <dbReference type="EMBL" id="RSD11646.1"/>
    </source>
</evidence>
<dbReference type="PANTHER" id="PTHR39339:SF1">
    <property type="entry name" value="CHAD DOMAIN-CONTAINING PROTEIN"/>
    <property type="match status" value="1"/>
</dbReference>
<dbReference type="Proteomes" id="UP000267081">
    <property type="component" value="Unassembled WGS sequence"/>
</dbReference>
<protein>
    <submittedName>
        <fullName evidence="2">CHAD domain-containing protein</fullName>
    </submittedName>
</protein>
<dbReference type="InterPro" id="IPR038186">
    <property type="entry name" value="CHAD_dom_sf"/>
</dbReference>
<dbReference type="OrthoDB" id="9777271at2"/>
<dbReference type="Gene3D" id="1.40.20.10">
    <property type="entry name" value="CHAD domain"/>
    <property type="match status" value="1"/>
</dbReference>
<reference evidence="2 3" key="1">
    <citation type="submission" date="2018-12" db="EMBL/GenBank/DDBJ databases">
        <title>Amycolatopsis eburnea sp. nov. actinomycete associate with arbuscular mycorrhiza fungal spore.</title>
        <authorList>
            <person name="Lumyong S."/>
            <person name="Chaiya L."/>
        </authorList>
    </citation>
    <scope>NUCLEOTIDE SEQUENCE [LARGE SCALE GENOMIC DNA]</scope>
    <source>
        <strain evidence="2 3">GLM-1</strain>
    </source>
</reference>
<proteinExistence type="predicted"/>
<accession>A0A427T1K1</accession>
<name>A0A427T1K1_9PSEU</name>
<sequence length="376" mass="41417">MSATVTSLHETEFFDTESLRLLRHGLTLGIQAGRWWLDTPDGPISLAGSDRGVPPTLSRLVRAYTRDDRLVPVARLRGGREDLRARLGGRIAVPPRPHDGSARGVVLEYVRTQIAALAAADLAVRRGMPDSVHRLRVAARRLRGAFTAYAPALGGRKLLKEFGGALRWLGGELAPARDTEVQWARSRTWAHERTDAYFAQLTEDANARVRRALDSYRYLQLLNALDVLEVVLSEQPRDEWAPAARRPAAKVLPRLARAVAEDVDGRVAALATAPDRARAVHDIRKATKRLRYALEAGAAVIPVDPKALRAFQDLLGEFQDAVVARGHLRVLQARHGGFEAVLAAEADTADRCVEELPAAWRRLDLGPLWTWPGEGT</sequence>
<dbReference type="PANTHER" id="PTHR39339">
    <property type="entry name" value="SLR1444 PROTEIN"/>
    <property type="match status" value="1"/>
</dbReference>
<dbReference type="InterPro" id="IPR007899">
    <property type="entry name" value="CHAD_dom"/>
</dbReference>
<dbReference type="InterPro" id="IPR033469">
    <property type="entry name" value="CYTH-like_dom_sf"/>
</dbReference>
<dbReference type="PROSITE" id="PS51708">
    <property type="entry name" value="CHAD"/>
    <property type="match status" value="1"/>
</dbReference>